<gene>
    <name evidence="1" type="ORF">FWK35_00028744</name>
</gene>
<proteinExistence type="predicted"/>
<dbReference type="EMBL" id="VUJU01013126">
    <property type="protein sequence ID" value="KAF0705841.1"/>
    <property type="molecule type" value="Genomic_DNA"/>
</dbReference>
<comment type="caution">
    <text evidence="1">The sequence shown here is derived from an EMBL/GenBank/DDBJ whole genome shotgun (WGS) entry which is preliminary data.</text>
</comment>
<dbReference type="Proteomes" id="UP000478052">
    <property type="component" value="Unassembled WGS sequence"/>
</dbReference>
<keyword evidence="2" id="KW-1185">Reference proteome</keyword>
<feature type="non-terminal residue" evidence="1">
    <location>
        <position position="35"/>
    </location>
</feature>
<dbReference type="OrthoDB" id="10468347at2759"/>
<dbReference type="AlphaFoldDB" id="A0A6G0VTA6"/>
<accession>A0A6G0VTA6</accession>
<organism evidence="1 2">
    <name type="scientific">Aphis craccivora</name>
    <name type="common">Cowpea aphid</name>
    <dbReference type="NCBI Taxonomy" id="307492"/>
    <lineage>
        <taxon>Eukaryota</taxon>
        <taxon>Metazoa</taxon>
        <taxon>Ecdysozoa</taxon>
        <taxon>Arthropoda</taxon>
        <taxon>Hexapoda</taxon>
        <taxon>Insecta</taxon>
        <taxon>Pterygota</taxon>
        <taxon>Neoptera</taxon>
        <taxon>Paraneoptera</taxon>
        <taxon>Hemiptera</taxon>
        <taxon>Sternorrhyncha</taxon>
        <taxon>Aphidomorpha</taxon>
        <taxon>Aphidoidea</taxon>
        <taxon>Aphididae</taxon>
        <taxon>Aphidini</taxon>
        <taxon>Aphis</taxon>
        <taxon>Aphis</taxon>
    </lineage>
</organism>
<name>A0A6G0VTA6_APHCR</name>
<sequence>MSSKYLTWLVWGNSWLQSLTGGQLFGRREKVSWLD</sequence>
<evidence type="ECO:0000313" key="1">
    <source>
        <dbReference type="EMBL" id="KAF0705841.1"/>
    </source>
</evidence>
<protein>
    <submittedName>
        <fullName evidence="1">Uncharacterized protein</fullName>
    </submittedName>
</protein>
<evidence type="ECO:0000313" key="2">
    <source>
        <dbReference type="Proteomes" id="UP000478052"/>
    </source>
</evidence>
<reference evidence="1 2" key="1">
    <citation type="submission" date="2019-08" db="EMBL/GenBank/DDBJ databases">
        <title>Whole genome of Aphis craccivora.</title>
        <authorList>
            <person name="Voronova N.V."/>
            <person name="Shulinski R.S."/>
            <person name="Bandarenka Y.V."/>
            <person name="Zhorov D.G."/>
            <person name="Warner D."/>
        </authorList>
    </citation>
    <scope>NUCLEOTIDE SEQUENCE [LARGE SCALE GENOMIC DNA]</scope>
    <source>
        <strain evidence="1">180601</strain>
        <tissue evidence="1">Whole Body</tissue>
    </source>
</reference>